<sequence length="360" mass="39867">MPHTRGAGGQPQSDLFYVKPTSRQVLLCAPQTRKLGESVVQHTRGVFLGNITWAKFPDGFPNIFVHDVDKLKGCHVTFLACFDSAGAIFEQMSVLCSLPQYAPHSIKIVLPFFPVGTMERVDIEGEIATARTLARILSNVPPCKGGPMDLLIFDIHALQERFYFGDSVVPVLESAIPLLHRKMEVLTAQTFDLETKEYQHFTIAFPDEGAYMRYHTMFPNHETIICAKVRDGEKRKITVKEGSAAGRHCVLVDDLIQSGGTLLECGKMLKGMGAAQVYAFCTHGVFPNKAWKKFVGGPFKTVWVTDSCPKQTEELTGVEPFEVLSLAPLVADILEMPSHEVASKRAPAAVHEGLRRMPRL</sequence>
<dbReference type="InterPro" id="IPR029057">
    <property type="entry name" value="PRTase-like"/>
</dbReference>
<proteinExistence type="inferred from homology"/>
<comment type="similarity">
    <text evidence="1">Belongs to the ribose-phosphate pyrophosphokinase family.</text>
</comment>
<dbReference type="SMART" id="SM01400">
    <property type="entry name" value="Pribosyltran_N"/>
    <property type="match status" value="1"/>
</dbReference>
<dbReference type="GO" id="GO:0006164">
    <property type="term" value="P:purine nucleotide biosynthetic process"/>
    <property type="evidence" value="ECO:0007669"/>
    <property type="project" value="TreeGrafter"/>
</dbReference>
<dbReference type="Gene3D" id="3.40.50.2020">
    <property type="match status" value="2"/>
</dbReference>
<protein>
    <recommendedName>
        <fullName evidence="3">Phosphoribosyltransferase domain-containing protein</fullName>
    </recommendedName>
</protein>
<dbReference type="PANTHER" id="PTHR10210">
    <property type="entry name" value="RIBOSE-PHOSPHATE DIPHOSPHOKINASE FAMILY MEMBER"/>
    <property type="match status" value="1"/>
</dbReference>
<dbReference type="GO" id="GO:0006015">
    <property type="term" value="P:5-phosphoribose 1-diphosphate biosynthetic process"/>
    <property type="evidence" value="ECO:0007669"/>
    <property type="project" value="TreeGrafter"/>
</dbReference>
<reference evidence="2" key="1">
    <citation type="submission" date="2021-01" db="EMBL/GenBank/DDBJ databases">
        <authorList>
            <person name="Corre E."/>
            <person name="Pelletier E."/>
            <person name="Niang G."/>
            <person name="Scheremetjew M."/>
            <person name="Finn R."/>
            <person name="Kale V."/>
            <person name="Holt S."/>
            <person name="Cochrane G."/>
            <person name="Meng A."/>
            <person name="Brown T."/>
            <person name="Cohen L."/>
        </authorList>
    </citation>
    <scope>NUCLEOTIDE SEQUENCE</scope>
    <source>
        <strain evidence="2">CCMP644</strain>
    </source>
</reference>
<evidence type="ECO:0000256" key="1">
    <source>
        <dbReference type="ARBA" id="ARBA00006478"/>
    </source>
</evidence>
<dbReference type="Pfam" id="PF14572">
    <property type="entry name" value="Pribosyl_synth"/>
    <property type="match status" value="1"/>
</dbReference>
<name>A0A6U4RUS3_HEMAN</name>
<dbReference type="GO" id="GO:0002189">
    <property type="term" value="C:ribose phosphate diphosphokinase complex"/>
    <property type="evidence" value="ECO:0007669"/>
    <property type="project" value="TreeGrafter"/>
</dbReference>
<evidence type="ECO:0000313" key="2">
    <source>
        <dbReference type="EMBL" id="CAD8946075.1"/>
    </source>
</evidence>
<dbReference type="CDD" id="cd06223">
    <property type="entry name" value="PRTases_typeI"/>
    <property type="match status" value="1"/>
</dbReference>
<accession>A0A6U4RUS3</accession>
<dbReference type="GO" id="GO:0005737">
    <property type="term" value="C:cytoplasm"/>
    <property type="evidence" value="ECO:0007669"/>
    <property type="project" value="TreeGrafter"/>
</dbReference>
<evidence type="ECO:0008006" key="3">
    <source>
        <dbReference type="Google" id="ProtNLM"/>
    </source>
</evidence>
<dbReference type="EMBL" id="HBFX01000998">
    <property type="protein sequence ID" value="CAD8946075.1"/>
    <property type="molecule type" value="Transcribed_RNA"/>
</dbReference>
<dbReference type="NCBIfam" id="TIGR01251">
    <property type="entry name" value="ribP_PPkin"/>
    <property type="match status" value="1"/>
</dbReference>
<organism evidence="2">
    <name type="scientific">Hemiselmis andersenii</name>
    <name type="common">Cryptophyte alga</name>
    <dbReference type="NCBI Taxonomy" id="464988"/>
    <lineage>
        <taxon>Eukaryota</taxon>
        <taxon>Cryptophyceae</taxon>
        <taxon>Cryptomonadales</taxon>
        <taxon>Hemiselmidaceae</taxon>
        <taxon>Hemiselmis</taxon>
    </lineage>
</organism>
<dbReference type="SUPFAM" id="SSF53271">
    <property type="entry name" value="PRTase-like"/>
    <property type="match status" value="2"/>
</dbReference>
<dbReference type="PANTHER" id="PTHR10210:SF45">
    <property type="entry name" value="RIBOSE-PHOSPHATE PYROPHOSPHOKINASE 3, CHLOROPLASTIC"/>
    <property type="match status" value="1"/>
</dbReference>
<dbReference type="InterPro" id="IPR005946">
    <property type="entry name" value="Rib-P_diPkinase"/>
</dbReference>
<gene>
    <name evidence="2" type="ORF">HAND00432_LOCUS592</name>
</gene>
<dbReference type="AlphaFoldDB" id="A0A6U4RUS3"/>
<dbReference type="InterPro" id="IPR000836">
    <property type="entry name" value="PRTase_dom"/>
</dbReference>
<dbReference type="GO" id="GO:0000287">
    <property type="term" value="F:magnesium ion binding"/>
    <property type="evidence" value="ECO:0007669"/>
    <property type="project" value="InterPro"/>
</dbReference>